<reference evidence="2 3" key="1">
    <citation type="journal article" date="2021" name="BMC Genomics">
        <title>Datura genome reveals duplications of psychoactive alkaloid biosynthetic genes and high mutation rate following tissue culture.</title>
        <authorList>
            <person name="Rajewski A."/>
            <person name="Carter-House D."/>
            <person name="Stajich J."/>
            <person name="Litt A."/>
        </authorList>
    </citation>
    <scope>NUCLEOTIDE SEQUENCE [LARGE SCALE GENOMIC DNA]</scope>
    <source>
        <strain evidence="2">AR-01</strain>
    </source>
</reference>
<organism evidence="2 3">
    <name type="scientific">Datura stramonium</name>
    <name type="common">Jimsonweed</name>
    <name type="synonym">Common thornapple</name>
    <dbReference type="NCBI Taxonomy" id="4076"/>
    <lineage>
        <taxon>Eukaryota</taxon>
        <taxon>Viridiplantae</taxon>
        <taxon>Streptophyta</taxon>
        <taxon>Embryophyta</taxon>
        <taxon>Tracheophyta</taxon>
        <taxon>Spermatophyta</taxon>
        <taxon>Magnoliopsida</taxon>
        <taxon>eudicotyledons</taxon>
        <taxon>Gunneridae</taxon>
        <taxon>Pentapetalae</taxon>
        <taxon>asterids</taxon>
        <taxon>lamiids</taxon>
        <taxon>Solanales</taxon>
        <taxon>Solanaceae</taxon>
        <taxon>Solanoideae</taxon>
        <taxon>Datureae</taxon>
        <taxon>Datura</taxon>
    </lineage>
</organism>
<proteinExistence type="predicted"/>
<gene>
    <name evidence="2" type="ORF">HAX54_024562</name>
</gene>
<comment type="caution">
    <text evidence="2">The sequence shown here is derived from an EMBL/GenBank/DDBJ whole genome shotgun (WGS) entry which is preliminary data.</text>
</comment>
<dbReference type="Proteomes" id="UP000823775">
    <property type="component" value="Unassembled WGS sequence"/>
</dbReference>
<dbReference type="EMBL" id="JACEIK010002992">
    <property type="protein sequence ID" value="MCD9639819.1"/>
    <property type="molecule type" value="Genomic_DNA"/>
</dbReference>
<name>A0ABS8V0S0_DATST</name>
<evidence type="ECO:0000313" key="2">
    <source>
        <dbReference type="EMBL" id="MCD9639819.1"/>
    </source>
</evidence>
<feature type="compositionally biased region" description="Basic and acidic residues" evidence="1">
    <location>
        <begin position="185"/>
        <end position="205"/>
    </location>
</feature>
<sequence>MDFLTQAPDRYCPTLVHTTWGCLQPDRLYILRREASKKKGPEAMASSNHCLNRSHLADNVISTYLQKGPHITAEPDTAHVEAQPATRTTDATSSELDPPESEPSTSALHTASTETHRPTAARRAPAAMFLLSRENFKNMEKDDEIDDEGLGDDVDQMTSIPMAVQVQLARQISLMDMLFRTHIDPAKTPREEDDKTNKEGIRDDVDQMTSIQWMRLPKSN</sequence>
<feature type="region of interest" description="Disordered" evidence="1">
    <location>
        <begin position="74"/>
        <end position="122"/>
    </location>
</feature>
<accession>A0ABS8V0S0</accession>
<evidence type="ECO:0000313" key="3">
    <source>
        <dbReference type="Proteomes" id="UP000823775"/>
    </source>
</evidence>
<feature type="region of interest" description="Disordered" evidence="1">
    <location>
        <begin position="185"/>
        <end position="220"/>
    </location>
</feature>
<feature type="compositionally biased region" description="Polar residues" evidence="1">
    <location>
        <begin position="207"/>
        <end position="220"/>
    </location>
</feature>
<protein>
    <submittedName>
        <fullName evidence="2">Uncharacterized protein</fullName>
    </submittedName>
</protein>
<evidence type="ECO:0000256" key="1">
    <source>
        <dbReference type="SAM" id="MobiDB-lite"/>
    </source>
</evidence>
<keyword evidence="3" id="KW-1185">Reference proteome</keyword>